<evidence type="ECO:0000313" key="1">
    <source>
        <dbReference type="EMBL" id="MDU9001122.1"/>
    </source>
</evidence>
<name>A0ABU3V4L2_9ACTN</name>
<keyword evidence="2" id="KW-1185">Reference proteome</keyword>
<gene>
    <name evidence="1" type="ORF">PU648_54500</name>
</gene>
<evidence type="ECO:0000313" key="2">
    <source>
        <dbReference type="Proteomes" id="UP001257627"/>
    </source>
</evidence>
<organism evidence="1 2">
    <name type="scientific">Streptomyces mirabilis</name>
    <dbReference type="NCBI Taxonomy" id="68239"/>
    <lineage>
        <taxon>Bacteria</taxon>
        <taxon>Bacillati</taxon>
        <taxon>Actinomycetota</taxon>
        <taxon>Actinomycetes</taxon>
        <taxon>Kitasatosporales</taxon>
        <taxon>Streptomycetaceae</taxon>
        <taxon>Streptomyces</taxon>
    </lineage>
</organism>
<proteinExistence type="predicted"/>
<comment type="caution">
    <text evidence="1">The sequence shown here is derived from an EMBL/GenBank/DDBJ whole genome shotgun (WGS) entry which is preliminary data.</text>
</comment>
<protein>
    <submittedName>
        <fullName evidence="1">Uncharacterized protein</fullName>
    </submittedName>
</protein>
<reference evidence="1 2" key="1">
    <citation type="submission" date="2023-02" db="EMBL/GenBank/DDBJ databases">
        <authorList>
            <person name="Maleckis M."/>
        </authorList>
    </citation>
    <scope>NUCLEOTIDE SEQUENCE [LARGE SCALE GENOMIC DNA]</scope>
    <source>
        <strain evidence="1 2">P8-A2</strain>
    </source>
</reference>
<sequence length="118" mass="12739">MARRLSPRSMRSWICWWRSGARGSQGPRPSVHVDYAGVVAADDPHLGVFAQPGGGGVRGAVCKGVAGAMCVRVHEDRCVGTTTAHGELVDAQIRDRLRKKKIGEATRIHHNQVMPTSS</sequence>
<dbReference type="EMBL" id="JARAKF010000002">
    <property type="protein sequence ID" value="MDU9001122.1"/>
    <property type="molecule type" value="Genomic_DNA"/>
</dbReference>
<accession>A0ABU3V4L2</accession>
<dbReference type="Proteomes" id="UP001257627">
    <property type="component" value="Unassembled WGS sequence"/>
</dbReference>